<dbReference type="OrthoDB" id="294702at2759"/>
<keyword evidence="3" id="KW-1185">Reference proteome</keyword>
<gene>
    <name evidence="2" type="ORF">MYCGRDRAFT_87212</name>
</gene>
<accession>F9XI74</accession>
<dbReference type="eggNOG" id="ENOG502SK14">
    <property type="taxonomic scope" value="Eukaryota"/>
</dbReference>
<protein>
    <recommendedName>
        <fullName evidence="1">AB hydrolase-1 domain-containing protein</fullName>
    </recommendedName>
</protein>
<dbReference type="AlphaFoldDB" id="F9XI74"/>
<name>F9XI74_ZYMTI</name>
<evidence type="ECO:0000313" key="2">
    <source>
        <dbReference type="EMBL" id="EGP85314.1"/>
    </source>
</evidence>
<dbReference type="InterPro" id="IPR000073">
    <property type="entry name" value="AB_hydrolase_1"/>
</dbReference>
<dbReference type="InterPro" id="IPR029058">
    <property type="entry name" value="AB_hydrolase_fold"/>
</dbReference>
<dbReference type="SUPFAM" id="SSF53474">
    <property type="entry name" value="alpha/beta-Hydrolases"/>
    <property type="match status" value="1"/>
</dbReference>
<dbReference type="HOGENOM" id="CLU_020336_9_1_1"/>
<dbReference type="OMA" id="QHFAMLH"/>
<organism evidence="2 3">
    <name type="scientific">Zymoseptoria tritici (strain CBS 115943 / IPO323)</name>
    <name type="common">Speckled leaf blotch fungus</name>
    <name type="synonym">Septoria tritici</name>
    <dbReference type="NCBI Taxonomy" id="336722"/>
    <lineage>
        <taxon>Eukaryota</taxon>
        <taxon>Fungi</taxon>
        <taxon>Dikarya</taxon>
        <taxon>Ascomycota</taxon>
        <taxon>Pezizomycotina</taxon>
        <taxon>Dothideomycetes</taxon>
        <taxon>Dothideomycetidae</taxon>
        <taxon>Mycosphaerellales</taxon>
        <taxon>Mycosphaerellaceae</taxon>
        <taxon>Zymoseptoria</taxon>
    </lineage>
</organism>
<sequence>MTISNQFLVDIGTHHLALYTHGPKPTSTSDPVVLFVQGVGCSSLGWTAVTRRLPSTLRSYTYDLSVGHSWAGVIIHGFIARGISNVQRIAGVVFVDANHETAPLVLDVNDPVLRPRSSTELTFTPLRRVCGGQSRRKEDDEYASSFPRLREKNLSEDMPLLRDKPVYGIGGTRSRDWKRMYNAAVLKGNGAPEQRRHVEEMIRTADEKNECLMKELAKVSTRSRVVFARESGHFVQLTQPEIVVDGVRWVLENTEV</sequence>
<dbReference type="EMBL" id="CM001203">
    <property type="protein sequence ID" value="EGP85314.1"/>
    <property type="molecule type" value="Genomic_DNA"/>
</dbReference>
<dbReference type="RefSeq" id="XP_003850338.1">
    <property type="nucleotide sequence ID" value="XM_003850290.1"/>
</dbReference>
<dbReference type="Gene3D" id="3.40.50.1820">
    <property type="entry name" value="alpha/beta hydrolase"/>
    <property type="match status" value="1"/>
</dbReference>
<dbReference type="KEGG" id="ztr:MYCGRDRAFT_87212"/>
<dbReference type="GeneID" id="13394841"/>
<evidence type="ECO:0000313" key="3">
    <source>
        <dbReference type="Proteomes" id="UP000008062"/>
    </source>
</evidence>
<evidence type="ECO:0000259" key="1">
    <source>
        <dbReference type="Pfam" id="PF12697"/>
    </source>
</evidence>
<proteinExistence type="predicted"/>
<feature type="domain" description="AB hydrolase-1" evidence="1">
    <location>
        <begin position="31"/>
        <end position="245"/>
    </location>
</feature>
<reference evidence="2 3" key="1">
    <citation type="journal article" date="2011" name="PLoS Genet.">
        <title>Finished genome of the fungal wheat pathogen Mycosphaerella graminicola reveals dispensome structure, chromosome plasticity, and stealth pathogenesis.</title>
        <authorList>
            <person name="Goodwin S.B."/>
            <person name="Ben M'barek S."/>
            <person name="Dhillon B."/>
            <person name="Wittenberg A.H.J."/>
            <person name="Crane C.F."/>
            <person name="Hane J.K."/>
            <person name="Foster A.J."/>
            <person name="Van der Lee T.A.J."/>
            <person name="Grimwood J."/>
            <person name="Aerts A."/>
            <person name="Antoniw J."/>
            <person name="Bailey A."/>
            <person name="Bluhm B."/>
            <person name="Bowler J."/>
            <person name="Bristow J."/>
            <person name="van der Burgt A."/>
            <person name="Canto-Canche B."/>
            <person name="Churchill A.C.L."/>
            <person name="Conde-Ferraez L."/>
            <person name="Cools H.J."/>
            <person name="Coutinho P.M."/>
            <person name="Csukai M."/>
            <person name="Dehal P."/>
            <person name="De Wit P."/>
            <person name="Donzelli B."/>
            <person name="van de Geest H.C."/>
            <person name="van Ham R.C.H.J."/>
            <person name="Hammond-Kosack K.E."/>
            <person name="Henrissat B."/>
            <person name="Kilian A."/>
            <person name="Kobayashi A.K."/>
            <person name="Koopmann E."/>
            <person name="Kourmpetis Y."/>
            <person name="Kuzniar A."/>
            <person name="Lindquist E."/>
            <person name="Lombard V."/>
            <person name="Maliepaard C."/>
            <person name="Martins N."/>
            <person name="Mehrabi R."/>
            <person name="Nap J.P.H."/>
            <person name="Ponomarenko A."/>
            <person name="Rudd J.J."/>
            <person name="Salamov A."/>
            <person name="Schmutz J."/>
            <person name="Schouten H.J."/>
            <person name="Shapiro H."/>
            <person name="Stergiopoulos I."/>
            <person name="Torriani S.F.F."/>
            <person name="Tu H."/>
            <person name="de Vries R.P."/>
            <person name="Waalwijk C."/>
            <person name="Ware S.B."/>
            <person name="Wiebenga A."/>
            <person name="Zwiers L.-H."/>
            <person name="Oliver R.P."/>
            <person name="Grigoriev I.V."/>
            <person name="Kema G.H.J."/>
        </authorList>
    </citation>
    <scope>NUCLEOTIDE SEQUENCE [LARGE SCALE GENOMIC DNA]</scope>
    <source>
        <strain evidence="3">CBS 115943 / IPO323</strain>
    </source>
</reference>
<dbReference type="STRING" id="336722.F9XI74"/>
<dbReference type="InParanoid" id="F9XI74"/>
<dbReference type="Pfam" id="PF12697">
    <property type="entry name" value="Abhydrolase_6"/>
    <property type="match status" value="1"/>
</dbReference>
<dbReference type="Proteomes" id="UP000008062">
    <property type="component" value="Chromosome 8"/>
</dbReference>